<reference evidence="4 5" key="1">
    <citation type="submission" date="2016-11" db="EMBL/GenBank/DDBJ databases">
        <authorList>
            <person name="Jaros S."/>
            <person name="Januszkiewicz K."/>
            <person name="Wedrychowicz H."/>
        </authorList>
    </citation>
    <scope>NUCLEOTIDE SEQUENCE [LARGE SCALE GENOMIC DNA]</scope>
    <source>
        <strain evidence="4 5">DSM 6792</strain>
    </source>
</reference>
<dbReference type="RefSeq" id="WP_073410683.1">
    <property type="nucleotide sequence ID" value="NZ_FQWH01000012.1"/>
</dbReference>
<proteinExistence type="predicted"/>
<dbReference type="InterPro" id="IPR045690">
    <property type="entry name" value="DUF6055"/>
</dbReference>
<dbReference type="InterPro" id="IPR026444">
    <property type="entry name" value="Secre_tail"/>
</dbReference>
<dbReference type="Pfam" id="PF18962">
    <property type="entry name" value="Por_Secre_tail"/>
    <property type="match status" value="1"/>
</dbReference>
<dbReference type="NCBIfam" id="TIGR04183">
    <property type="entry name" value="Por_Secre_tail"/>
    <property type="match status" value="1"/>
</dbReference>
<sequence>MKTLLLQAVLFLCSCFAMGQKTLFIPTEWSNPNNEFYNKISDSRKYESTNFVLYWGDKVGTNPAAYSDAALRFTPKSVADTLEHSFKRFVTDLKFVSNAPTTNVGKYKIIIMVMNTWNSTDTRLEAFAHASSFSNVIGAMFVHPQATRDGGALSHEFAHTLQMMMRIQENPGNGTAFAGYDWAGPFFEGHANFMRAQAYPQWAEIDGTLTRWIQTRHFMWSSNRHHYTNFHLMYYVQEKDGFDFTRRMWAESKNQEHPLETIKRLKGFTQEQLNDYLWGYAQRQPAFDYPIQWTSQINNTSNFGKKIREVYKLIETRMPRYTSRQYTLLTKVNGTTDQYYTNNDWAPQDYGMNIIPLYPTCSETQKKVTIKFKGHSEVNPAQAGWRYGFVTTKTDGSISRYSPMYNSDGEASFTLDSSTEANIFLVVFAAPKSHVNYNMDVGYPKQRRYPYELKIANANPEGFQPAANFRKFLKTNGRIHANGGGWVSNSANVASTVYVGPYAIVRSGTISGNARIDGYAMVEGGNISGNAIVRDNACVYNATLSGNAIVEGNGWMEGGSVTNSANIKGNAMLFAGNFGNSVVVGGDAEIGSCSTNGVYLQFPYWRNGRTECDGKGESDASNIDINTAFTNFSAASMAFSVTPVCASPTLGISNPILDTANYGLSIFPNPTAGNLTISFNQKEQEKVTISVFDANGRKLDVVTSQNYEAGQYEIQYNCSKLNQGVYILRIQTGKNIVNKSFIKQ</sequence>
<feature type="domain" description="Secretion system C-terminal sorting" evidence="3">
    <location>
        <begin position="666"/>
        <end position="741"/>
    </location>
</feature>
<feature type="chain" id="PRO_5012680377" evidence="2">
    <location>
        <begin position="20"/>
        <end position="744"/>
    </location>
</feature>
<keyword evidence="1 2" id="KW-0732">Signal</keyword>
<dbReference type="SUPFAM" id="SSF51161">
    <property type="entry name" value="Trimeric LpxA-like enzymes"/>
    <property type="match status" value="1"/>
</dbReference>
<feature type="signal peptide" evidence="2">
    <location>
        <begin position="1"/>
        <end position="19"/>
    </location>
</feature>
<dbReference type="Gene3D" id="2.160.10.10">
    <property type="entry name" value="Hexapeptide repeat proteins"/>
    <property type="match status" value="1"/>
</dbReference>
<evidence type="ECO:0000313" key="5">
    <source>
        <dbReference type="Proteomes" id="UP000184112"/>
    </source>
</evidence>
<organism evidence="4 5">
    <name type="scientific">Flavobacterium johnsoniae</name>
    <name type="common">Cytophaga johnsonae</name>
    <dbReference type="NCBI Taxonomy" id="986"/>
    <lineage>
        <taxon>Bacteria</taxon>
        <taxon>Pseudomonadati</taxon>
        <taxon>Bacteroidota</taxon>
        <taxon>Flavobacteriia</taxon>
        <taxon>Flavobacteriales</taxon>
        <taxon>Flavobacteriaceae</taxon>
        <taxon>Flavobacterium</taxon>
    </lineage>
</organism>
<dbReference type="Proteomes" id="UP000184112">
    <property type="component" value="Unassembled WGS sequence"/>
</dbReference>
<evidence type="ECO:0000256" key="1">
    <source>
        <dbReference type="ARBA" id="ARBA00022729"/>
    </source>
</evidence>
<evidence type="ECO:0000256" key="2">
    <source>
        <dbReference type="SAM" id="SignalP"/>
    </source>
</evidence>
<gene>
    <name evidence="4" type="ORF">SAMN05444388_11212</name>
</gene>
<evidence type="ECO:0000259" key="3">
    <source>
        <dbReference type="Pfam" id="PF18962"/>
    </source>
</evidence>
<dbReference type="InterPro" id="IPR011004">
    <property type="entry name" value="Trimer_LpxA-like_sf"/>
</dbReference>
<name>A0A1M5TRU0_FLAJO</name>
<dbReference type="Gene3D" id="2.60.40.4070">
    <property type="match status" value="1"/>
</dbReference>
<dbReference type="Pfam" id="PF19527">
    <property type="entry name" value="DUF6055"/>
    <property type="match status" value="1"/>
</dbReference>
<accession>A0A1M5TRU0</accession>
<evidence type="ECO:0000313" key="4">
    <source>
        <dbReference type="EMBL" id="SHH53316.1"/>
    </source>
</evidence>
<protein>
    <submittedName>
        <fullName evidence="4">Por secretion system C-terminal sorting domain-containing protein</fullName>
    </submittedName>
</protein>
<dbReference type="EMBL" id="FQWH01000012">
    <property type="protein sequence ID" value="SHH53316.1"/>
    <property type="molecule type" value="Genomic_DNA"/>
</dbReference>
<dbReference type="AlphaFoldDB" id="A0A1M5TRU0"/>
<dbReference type="PROSITE" id="PS51257">
    <property type="entry name" value="PROKAR_LIPOPROTEIN"/>
    <property type="match status" value="1"/>
</dbReference>